<comment type="similarity">
    <text evidence="2">Belongs to the TMEM175 family.</text>
</comment>
<reference evidence="14 15" key="1">
    <citation type="submission" date="2023-08" db="EMBL/GenBank/DDBJ databases">
        <title>Phytohabitans sansha sp. nov., isolated from marine sediment.</title>
        <authorList>
            <person name="Zhao Y."/>
            <person name="Yi K."/>
        </authorList>
    </citation>
    <scope>NUCLEOTIDE SEQUENCE [LARGE SCALE GENOMIC DNA]</scope>
    <source>
        <strain evidence="14 15">ZYX-F-186</strain>
    </source>
</reference>
<keyword evidence="4" id="KW-0633">Potassium transport</keyword>
<feature type="transmembrane region" description="Helical" evidence="13">
    <location>
        <begin position="54"/>
        <end position="72"/>
    </location>
</feature>
<comment type="catalytic activity">
    <reaction evidence="12">
        <text>K(+)(in) = K(+)(out)</text>
        <dbReference type="Rhea" id="RHEA:29463"/>
        <dbReference type="ChEBI" id="CHEBI:29103"/>
    </reaction>
</comment>
<keyword evidence="11" id="KW-0407">Ion channel</keyword>
<organism evidence="14 15">
    <name type="scientific">Phytohabitans maris</name>
    <dbReference type="NCBI Taxonomy" id="3071409"/>
    <lineage>
        <taxon>Bacteria</taxon>
        <taxon>Bacillati</taxon>
        <taxon>Actinomycetota</taxon>
        <taxon>Actinomycetes</taxon>
        <taxon>Micromonosporales</taxon>
        <taxon>Micromonosporaceae</taxon>
    </lineage>
</organism>
<evidence type="ECO:0000313" key="15">
    <source>
        <dbReference type="Proteomes" id="UP001230908"/>
    </source>
</evidence>
<keyword evidence="10 13" id="KW-0472">Membrane</keyword>
<accession>A0ABU0ZGZ4</accession>
<feature type="transmembrane region" description="Helical" evidence="13">
    <location>
        <begin position="117"/>
        <end position="135"/>
    </location>
</feature>
<evidence type="ECO:0000256" key="5">
    <source>
        <dbReference type="ARBA" id="ARBA00022692"/>
    </source>
</evidence>
<evidence type="ECO:0000256" key="8">
    <source>
        <dbReference type="ARBA" id="ARBA00022989"/>
    </source>
</evidence>
<keyword evidence="7" id="KW-0630">Potassium</keyword>
<evidence type="ECO:0000256" key="1">
    <source>
        <dbReference type="ARBA" id="ARBA00004141"/>
    </source>
</evidence>
<name>A0ABU0ZGZ4_9ACTN</name>
<evidence type="ECO:0000256" key="10">
    <source>
        <dbReference type="ARBA" id="ARBA00023136"/>
    </source>
</evidence>
<sequence>MNEREVEVRAIAAERLTFFADAVIAIAITLLALDLPLPAGDSNAEVLRSAGDDWPAYLAFLLSFTVIGRHWSAHHRVFRYVTSLGGRLGALTMVWLLLQVVTPFATRVITGDGAYQARFGFYSLVQGAAGITFVLMIREVRGHTLHRSDMPPEVLAGAAAAMATLAAAFLVSIPVSFLTEQSWLCWILVPVAVGAVRRRRGRP</sequence>
<dbReference type="Proteomes" id="UP001230908">
    <property type="component" value="Unassembled WGS sequence"/>
</dbReference>
<evidence type="ECO:0000256" key="9">
    <source>
        <dbReference type="ARBA" id="ARBA00023065"/>
    </source>
</evidence>
<dbReference type="RefSeq" id="WP_308713602.1">
    <property type="nucleotide sequence ID" value="NZ_JAVHUY010000015.1"/>
</dbReference>
<feature type="transmembrane region" description="Helical" evidence="13">
    <location>
        <begin position="155"/>
        <end position="175"/>
    </location>
</feature>
<evidence type="ECO:0000256" key="3">
    <source>
        <dbReference type="ARBA" id="ARBA00022448"/>
    </source>
</evidence>
<keyword evidence="5 13" id="KW-0812">Transmembrane</keyword>
<keyword evidence="8 13" id="KW-1133">Transmembrane helix</keyword>
<evidence type="ECO:0000313" key="14">
    <source>
        <dbReference type="EMBL" id="MDQ7906331.1"/>
    </source>
</evidence>
<dbReference type="InterPro" id="IPR010617">
    <property type="entry name" value="TMEM175-like"/>
</dbReference>
<evidence type="ECO:0000256" key="12">
    <source>
        <dbReference type="ARBA" id="ARBA00034430"/>
    </source>
</evidence>
<gene>
    <name evidence="14" type="ORF">RB614_17600</name>
</gene>
<keyword evidence="9" id="KW-0406">Ion transport</keyword>
<evidence type="ECO:0000256" key="4">
    <source>
        <dbReference type="ARBA" id="ARBA00022538"/>
    </source>
</evidence>
<protein>
    <submittedName>
        <fullName evidence="14">TMEM175 family protein</fullName>
    </submittedName>
</protein>
<evidence type="ECO:0000256" key="6">
    <source>
        <dbReference type="ARBA" id="ARBA00022826"/>
    </source>
</evidence>
<keyword evidence="15" id="KW-1185">Reference proteome</keyword>
<comment type="caution">
    <text evidence="14">The sequence shown here is derived from an EMBL/GenBank/DDBJ whole genome shotgun (WGS) entry which is preliminary data.</text>
</comment>
<feature type="transmembrane region" description="Helical" evidence="13">
    <location>
        <begin position="12"/>
        <end position="34"/>
    </location>
</feature>
<feature type="transmembrane region" description="Helical" evidence="13">
    <location>
        <begin position="181"/>
        <end position="197"/>
    </location>
</feature>
<dbReference type="EMBL" id="JAVHUY010000015">
    <property type="protein sequence ID" value="MDQ7906331.1"/>
    <property type="molecule type" value="Genomic_DNA"/>
</dbReference>
<feature type="transmembrane region" description="Helical" evidence="13">
    <location>
        <begin position="84"/>
        <end position="105"/>
    </location>
</feature>
<comment type="subcellular location">
    <subcellularLocation>
        <location evidence="1">Membrane</location>
        <topology evidence="1">Multi-pass membrane protein</topology>
    </subcellularLocation>
</comment>
<keyword evidence="3" id="KW-0813">Transport</keyword>
<dbReference type="Pfam" id="PF06736">
    <property type="entry name" value="TMEM175"/>
    <property type="match status" value="1"/>
</dbReference>
<evidence type="ECO:0000256" key="2">
    <source>
        <dbReference type="ARBA" id="ARBA00006920"/>
    </source>
</evidence>
<evidence type="ECO:0000256" key="13">
    <source>
        <dbReference type="SAM" id="Phobius"/>
    </source>
</evidence>
<keyword evidence="6" id="KW-0631">Potassium channel</keyword>
<evidence type="ECO:0000256" key="11">
    <source>
        <dbReference type="ARBA" id="ARBA00023303"/>
    </source>
</evidence>
<evidence type="ECO:0000256" key="7">
    <source>
        <dbReference type="ARBA" id="ARBA00022958"/>
    </source>
</evidence>
<proteinExistence type="inferred from homology"/>